<keyword evidence="4 5" id="KW-0067">ATP-binding</keyword>
<feature type="domain" description="UvrD-like helicase ATP-binding" evidence="7">
    <location>
        <begin position="1090"/>
        <end position="1480"/>
    </location>
</feature>
<evidence type="ECO:0000256" key="5">
    <source>
        <dbReference type="PROSITE-ProRule" id="PRU00560"/>
    </source>
</evidence>
<feature type="compositionally biased region" description="Low complexity" evidence="6">
    <location>
        <begin position="2622"/>
        <end position="2633"/>
    </location>
</feature>
<dbReference type="InterPro" id="IPR047187">
    <property type="entry name" value="SF1_C_Upf1"/>
</dbReference>
<dbReference type="InterPro" id="IPR011990">
    <property type="entry name" value="TPR-like_helical_dom_sf"/>
</dbReference>
<keyword evidence="8" id="KW-1185">Reference proteome</keyword>
<dbReference type="RefSeq" id="XP_031398488.1">
    <property type="nucleotide sequence ID" value="XM_031542628.1"/>
</dbReference>
<gene>
    <name evidence="9" type="primary">LOC116209063</name>
</gene>
<dbReference type="SUPFAM" id="SSF52540">
    <property type="entry name" value="P-loop containing nucleoside triphosphate hydrolases"/>
    <property type="match status" value="2"/>
</dbReference>
<keyword evidence="3 5" id="KW-0347">Helicase</keyword>
<accession>A0A6P8E132</accession>
<protein>
    <submittedName>
        <fullName evidence="9">Uncharacterized protein LOC116209063 isoform X1</fullName>
    </submittedName>
</protein>
<feature type="region of interest" description="Disordered" evidence="6">
    <location>
        <begin position="2613"/>
        <end position="2658"/>
    </location>
</feature>
<evidence type="ECO:0000256" key="2">
    <source>
        <dbReference type="ARBA" id="ARBA00022801"/>
    </source>
</evidence>
<evidence type="ECO:0000313" key="8">
    <source>
        <dbReference type="Proteomes" id="UP000515151"/>
    </source>
</evidence>
<organism evidence="8 9">
    <name type="scientific">Punica granatum</name>
    <name type="common">Pomegranate</name>
    <dbReference type="NCBI Taxonomy" id="22663"/>
    <lineage>
        <taxon>Eukaryota</taxon>
        <taxon>Viridiplantae</taxon>
        <taxon>Streptophyta</taxon>
        <taxon>Embryophyta</taxon>
        <taxon>Tracheophyta</taxon>
        <taxon>Spermatophyta</taxon>
        <taxon>Magnoliopsida</taxon>
        <taxon>eudicotyledons</taxon>
        <taxon>Gunneridae</taxon>
        <taxon>Pentapetalae</taxon>
        <taxon>rosids</taxon>
        <taxon>malvids</taxon>
        <taxon>Myrtales</taxon>
        <taxon>Lythraceae</taxon>
        <taxon>Punica</taxon>
    </lineage>
</organism>
<dbReference type="Proteomes" id="UP000515151">
    <property type="component" value="Chromosome 1"/>
</dbReference>
<dbReference type="PANTHER" id="PTHR21529">
    <property type="entry name" value="MAMMARY TURMOR VIRUS RECEPTOR HOMOLOG 1, 2 MTVR1, 2"/>
    <property type="match status" value="1"/>
</dbReference>
<dbReference type="InterPro" id="IPR039904">
    <property type="entry name" value="TRANK1"/>
</dbReference>
<dbReference type="OrthoDB" id="3156807at2759"/>
<dbReference type="Gene3D" id="3.40.50.300">
    <property type="entry name" value="P-loop containing nucleotide triphosphate hydrolases"/>
    <property type="match status" value="4"/>
</dbReference>
<dbReference type="SUPFAM" id="SSF48452">
    <property type="entry name" value="TPR-like"/>
    <property type="match status" value="1"/>
</dbReference>
<reference evidence="9" key="2">
    <citation type="submission" date="2025-08" db="UniProtKB">
        <authorList>
            <consortium name="RefSeq"/>
        </authorList>
    </citation>
    <scope>IDENTIFICATION</scope>
    <source>
        <tissue evidence="9">Leaf</tissue>
    </source>
</reference>
<keyword evidence="2 5" id="KW-0378">Hydrolase</keyword>
<dbReference type="InterPro" id="IPR041679">
    <property type="entry name" value="DNA2/NAM7-like_C"/>
</dbReference>
<feature type="binding site" evidence="5">
    <location>
        <begin position="1111"/>
        <end position="1118"/>
    </location>
    <ligand>
        <name>ATP</name>
        <dbReference type="ChEBI" id="CHEBI:30616"/>
    </ligand>
</feature>
<evidence type="ECO:0000256" key="6">
    <source>
        <dbReference type="SAM" id="MobiDB-lite"/>
    </source>
</evidence>
<keyword evidence="1 5" id="KW-0547">Nucleotide-binding</keyword>
<feature type="compositionally biased region" description="Basic residues" evidence="6">
    <location>
        <begin position="2820"/>
        <end position="2831"/>
    </location>
</feature>
<feature type="region of interest" description="Disordered" evidence="6">
    <location>
        <begin position="1138"/>
        <end position="1161"/>
    </location>
</feature>
<dbReference type="Pfam" id="PF20073">
    <property type="entry name" value="DUF6469"/>
    <property type="match status" value="1"/>
</dbReference>
<evidence type="ECO:0000256" key="1">
    <source>
        <dbReference type="ARBA" id="ARBA00022741"/>
    </source>
</evidence>
<dbReference type="Pfam" id="PF00580">
    <property type="entry name" value="UvrD-helicase"/>
    <property type="match status" value="1"/>
</dbReference>
<dbReference type="PANTHER" id="PTHR21529:SF4">
    <property type="entry name" value="TPR AND ANKYRIN REPEAT-CONTAINING PROTEIN 1"/>
    <property type="match status" value="1"/>
</dbReference>
<dbReference type="GO" id="GO:0016787">
    <property type="term" value="F:hydrolase activity"/>
    <property type="evidence" value="ECO:0007669"/>
    <property type="project" value="UniProtKB-UniRule"/>
</dbReference>
<dbReference type="GO" id="GO:0004386">
    <property type="term" value="F:helicase activity"/>
    <property type="evidence" value="ECO:0007669"/>
    <property type="project" value="UniProtKB-UniRule"/>
</dbReference>
<dbReference type="GeneID" id="116209063"/>
<dbReference type="InterPro" id="IPR014016">
    <property type="entry name" value="UvrD-like_ATP-bd"/>
</dbReference>
<proteinExistence type="predicted"/>
<evidence type="ECO:0000259" key="7">
    <source>
        <dbReference type="PROSITE" id="PS51198"/>
    </source>
</evidence>
<dbReference type="GO" id="GO:0005694">
    <property type="term" value="C:chromosome"/>
    <property type="evidence" value="ECO:0007669"/>
    <property type="project" value="UniProtKB-ARBA"/>
</dbReference>
<feature type="region of interest" description="Disordered" evidence="6">
    <location>
        <begin position="2791"/>
        <end position="2831"/>
    </location>
</feature>
<evidence type="ECO:0000256" key="3">
    <source>
        <dbReference type="ARBA" id="ARBA00022806"/>
    </source>
</evidence>
<dbReference type="InterPro" id="IPR045529">
    <property type="entry name" value="DUF6469"/>
</dbReference>
<reference evidence="8" key="1">
    <citation type="journal article" date="2020" name="Plant Biotechnol. J.">
        <title>The pomegranate (Punica granatum L.) draft genome dissects genetic divergence between soft- and hard-seeded cultivars.</title>
        <authorList>
            <person name="Luo X."/>
            <person name="Li H."/>
            <person name="Wu Z."/>
            <person name="Yao W."/>
            <person name="Zhao P."/>
            <person name="Cao D."/>
            <person name="Yu H."/>
            <person name="Li K."/>
            <person name="Poudel K."/>
            <person name="Zhao D."/>
            <person name="Zhang F."/>
            <person name="Xia X."/>
            <person name="Chen L."/>
            <person name="Wang Q."/>
            <person name="Jing D."/>
            <person name="Cao S."/>
        </authorList>
    </citation>
    <scope>NUCLEOTIDE SEQUENCE [LARGE SCALE GENOMIC DNA]</scope>
    <source>
        <strain evidence="8">cv. Tunisia</strain>
    </source>
</reference>
<evidence type="ECO:0000256" key="4">
    <source>
        <dbReference type="ARBA" id="ARBA00022840"/>
    </source>
</evidence>
<dbReference type="Pfam" id="PF13087">
    <property type="entry name" value="AAA_12"/>
    <property type="match status" value="1"/>
</dbReference>
<dbReference type="GO" id="GO:0005524">
    <property type="term" value="F:ATP binding"/>
    <property type="evidence" value="ECO:0007669"/>
    <property type="project" value="UniProtKB-UniRule"/>
</dbReference>
<dbReference type="InterPro" id="IPR041677">
    <property type="entry name" value="DNA2/NAM7_AAA_11"/>
</dbReference>
<evidence type="ECO:0000313" key="9">
    <source>
        <dbReference type="RefSeq" id="XP_031398488.1"/>
    </source>
</evidence>
<dbReference type="CDD" id="cd18808">
    <property type="entry name" value="SF1_C_Upf1"/>
    <property type="match status" value="1"/>
</dbReference>
<dbReference type="InterPro" id="IPR027417">
    <property type="entry name" value="P-loop_NTPase"/>
</dbReference>
<dbReference type="Pfam" id="PF13086">
    <property type="entry name" value="AAA_11"/>
    <property type="match status" value="1"/>
</dbReference>
<dbReference type="FunFam" id="3.40.50.300:FF:000326">
    <property type="entry name" value="P-loop containing nucleoside triphosphate hydrolase"/>
    <property type="match status" value="1"/>
</dbReference>
<dbReference type="PROSITE" id="PS51198">
    <property type="entry name" value="UVRD_HELICASE_ATP_BIND"/>
    <property type="match status" value="1"/>
</dbReference>
<sequence length="2831" mass="323469">MAEVGQGSIDGRRGGGGGADDFMDIVFSWSLQDVYDETLYKNQVEKIPERFDSVEQYLGSFIYPFLEETRAEVCSSLDAIATSPYAEVTGFEESKPHGTNLYNIKVDQWRNRLTEPGKEPYQTRPGDLLILADAKPETVSDLQRIGRFWAFAFVTGISYNDDGDDMDTNIKGGEELNAVNFKITIGEEMEEMVHKQLYVIFMVNLTTNKKTWKSLHMHGNWDILKEVLCTDSVGEEGCNLCLMQGNEDVVAGSLLSYLNESQKETALSCLYKTQCQHRHIIKLIRGPPGTGKTKTVSTMLFTLLNMKCKTLVCAPSNVAVKEVASRVQRLVRDSSLVSYGDILLFGRKDRLKMDSYTEEIYLEYRVDRIRECLAPLTGWRNCIASMITLLEDSVQQYNIFVENESVGNSNNEEEKSHNVGQRKPFIEFIRERYSSTLGPLDRCISILCIHISRSYMSKDIFDNMMGLPGHLKSFGKLLFQKDSNLFSSRLEEAFSRKATDRLSTKTPRDPLLTLYLKRCECLSALAVVQDSLNRLKLPSFMSKDLIREFCFQSATLFFCTASNTYKLHFVDMEPPKLLVIDEAAQLKECESVVPLQLAGLSHAVLVGDERQLPSIVKSKVSDEASFGRSLFERLSSLGKSKHLLDIQYRMHPSISHFPNRMFYGGQIQDAAIVKAQSYIRRYLPGSMFSPYAFINISDGREEHDDKGTSLRNLVEVAVALKLLKYLQQAWSSSSKQKLRIGIISPYAAQVGAIRARLGKKYEDSENSGGFVVNVKTVDGFQGGEEDIIIISTVRSNPQGNIGFLANCNNTNVALTRARHCLWILGNERTLRRSSLKTKQSVWEALVNDAIERQCFFNAEDDEGLAKTILEVKKEYDQLDDLLSGSSVLFRSARWKVIFSENFRQSFRKLISRQMKLSVINLLLKLSNGWRPKRRDMNMICENSLQIVKQFKVESLYVLCTVDIEKDFNYVQVLKVWDVLPSEDIPKTVKRLDGIYETYSNDYIDRCKEKSLDGLLEVPKSWQAPFNFRRSGNSSTENQEGHDLDSVLDSCSYAENSKVNDSLLLMKFYPLSSDIVNHLLSDKDGKEVELPFEVTNEEREIINFPRSTFILGRSGTGKTTILTMKLFKKEQLYQMALNRDGNGGFSDRTNNEERDEDPNTDGLHQLFVTVSPKLCFAVRRHISQLKSFACGRNILPESPSGDIDFIDSTDQFKDIPDSFFDIPPKSYPLVVTFQKFLIMLDGTIGVSYFERFPDLRKICRGKVGPIRSLALQTYVRAKEVNYEKFCTTYWPHFNEALMRKFDPSRVFTEIISHIKGGIRVVDSSNGRISREDYVLLSEGRASTLTVDEREKMYDIFLDYEKMKARNGEFDLSDLVNDLHSRLQHEKWKGDRMEFVYIDEVQDLTMRQIALFKNISSNVEEGFVFSGDTAQTIARGIDFRFEDIRFLFYKEFSHGLGDEVQQNLHKGRISKVFHLSQNFRTHAAILKLAQSVINLLSHYFPLLIDILSPEVSRICGEAPIFLESGNEENAIISIFGNNLSVGVNVVGFGAEQVILVRDDCARHEVLNYVGKQALILTVVECKGLEFQDVLLYNFFGSSPMKNQWRVIYEYMKEQNLLDNSFPRGFPNFDLAKHNILCSELKQLYVAITRTRQRLWIVESNMEFSKPMFDYWKKLCLIQVRKLDNYLAEEMKVASTPEQWKSQGWKLMDENNYEMATMCFERAQFALGEKFARAAGLNAAADQMSISNPEEASHFRRQAGEMYESIGKNERAAQCFLALKDYERAGTLFESIGMAEFAAECFYELKEYERAGSIYLEKCGESSLERAGECFLLAGCCSQAADVYSKGNFLSQCLSACAQGNLFELGLSYIQSWKEGAKTSKPDTVKIEQDFLETCAHHYYKQKNFKMMMRFVKVFPSMEAMRSFLRSLNCLEELLSMEEEFGNFLKAADVAKLKGDTLLEARLLGKGGHFKEASMCILWYVLYSSLWGTPGSRGWPLKKFEGKKDLLRRAKSYAILVSEHFYHYAQIESTVLLDEVISLPELGELLSGSSRNKNITGEILCSWKILDVHLKSDVSLFCCEDNLVPDFKDFSEKQILRNQVSVEAMFYFWSLWRDEIICIIDNVQCLEKQEANEYTSYVEFCLNYMGVLKLYNSKAEPIYLLLNPEAEWARNIGDGSFRRNGKLVPLELRHFVVAAKKYWGSELVSVTIKVLHCLDALYKLRSSVSVGISKPEYSQCRVLIHIYEVAEFLLTSKSLICHHSDKQVIWNFIRDSTLRYLSCVFPLDWRSSLRANIVSLRGSKASSRLLRQAFELVNPKKKLTYGQIGQLTMIILGSGKLDSPSYLKVLECFQEDTPWKILFDCLHQEKGRGSSRNVFSEVSAVQKFHEALAETFNANWRKEVDYISPSCFLYLLERLLILSSSFRPHMFTTESGFVEWLMFHEGDTMVRPNSVPYPVEPFELILEFIPYAIQLLLRNRSDTVEWIGKSGVTEREQYHRLLVLKLFMLLSLLHINFSVCGDLLCKLLTTWYISDYLPREFFNPLWRAFKHGNELEITVPAIAEAFRRVNDPLVIISWERDFSNPVPRDALCVEITKYRTSEDVLRFLFPDIAKARKHQGDALKDGAENSSSNVRPSSSNDLGENSEMGVSSDIVEETSSIGESPSENIKTVMELWKVVDMLESVGKVEDQPGIVSSAKALKVDFDKCLSEFYQALNEHIWEAKGNFSGEEALPDTFRQNLSGMLDDLRQLHAALSFSLSDRKLEDKISAIVEISRRLQLRRPMLEHFLCHMFQERSNGAEVNPEDSRASTATRKGIENKNQGNNKSKAKKKSKRGRK</sequence>
<name>A0A6P8E132_PUNGR</name>